<proteinExistence type="predicted"/>
<feature type="transmembrane region" description="Helical" evidence="1">
    <location>
        <begin position="20"/>
        <end position="40"/>
    </location>
</feature>
<keyword evidence="3" id="KW-1185">Reference proteome</keyword>
<feature type="transmembrane region" description="Helical" evidence="1">
    <location>
        <begin position="60"/>
        <end position="79"/>
    </location>
</feature>
<dbReference type="EMBL" id="BOPG01000005">
    <property type="protein sequence ID" value="GIJ53234.1"/>
    <property type="molecule type" value="Genomic_DNA"/>
</dbReference>
<name>A0A8J3YX23_9ACTN</name>
<sequence>MSDASQRQPVRRNGLITTAIVIWTLLWSAISAWWSLFLGLGLFMCQFEADSARCTDVKSGVLATLAAATMWVIFIVVAVKRGQSSHGARRIWILGPPLLTAVFAVMLDAIFGWGTAWSSLFGW</sequence>
<evidence type="ECO:0000313" key="2">
    <source>
        <dbReference type="EMBL" id="GIJ53234.1"/>
    </source>
</evidence>
<reference evidence="2" key="1">
    <citation type="submission" date="2021-01" db="EMBL/GenBank/DDBJ databases">
        <title>Whole genome shotgun sequence of Virgisporangium aurantiacum NBRC 16421.</title>
        <authorList>
            <person name="Komaki H."/>
            <person name="Tamura T."/>
        </authorList>
    </citation>
    <scope>NUCLEOTIDE SEQUENCE</scope>
    <source>
        <strain evidence="2">NBRC 16421</strain>
    </source>
</reference>
<accession>A0A8J3YX23</accession>
<protein>
    <submittedName>
        <fullName evidence="2">Uncharacterized protein</fullName>
    </submittedName>
</protein>
<dbReference type="Proteomes" id="UP000612585">
    <property type="component" value="Unassembled WGS sequence"/>
</dbReference>
<evidence type="ECO:0000313" key="3">
    <source>
        <dbReference type="Proteomes" id="UP000612585"/>
    </source>
</evidence>
<keyword evidence="1" id="KW-1133">Transmembrane helix</keyword>
<comment type="caution">
    <text evidence="2">The sequence shown here is derived from an EMBL/GenBank/DDBJ whole genome shotgun (WGS) entry which is preliminary data.</text>
</comment>
<dbReference type="AlphaFoldDB" id="A0A8J3YX23"/>
<organism evidence="2 3">
    <name type="scientific">Virgisporangium aurantiacum</name>
    <dbReference type="NCBI Taxonomy" id="175570"/>
    <lineage>
        <taxon>Bacteria</taxon>
        <taxon>Bacillati</taxon>
        <taxon>Actinomycetota</taxon>
        <taxon>Actinomycetes</taxon>
        <taxon>Micromonosporales</taxon>
        <taxon>Micromonosporaceae</taxon>
        <taxon>Virgisporangium</taxon>
    </lineage>
</organism>
<evidence type="ECO:0000256" key="1">
    <source>
        <dbReference type="SAM" id="Phobius"/>
    </source>
</evidence>
<keyword evidence="1" id="KW-0812">Transmembrane</keyword>
<keyword evidence="1" id="KW-0472">Membrane</keyword>
<gene>
    <name evidence="2" type="ORF">Vau01_007500</name>
</gene>
<feature type="transmembrane region" description="Helical" evidence="1">
    <location>
        <begin position="91"/>
        <end position="113"/>
    </location>
</feature>